<keyword evidence="2" id="KW-1185">Reference proteome</keyword>
<organism evidence="1 2">
    <name type="scientific">Mycena chlorophos</name>
    <name type="common">Agaric fungus</name>
    <name type="synonym">Agaricus chlorophos</name>
    <dbReference type="NCBI Taxonomy" id="658473"/>
    <lineage>
        <taxon>Eukaryota</taxon>
        <taxon>Fungi</taxon>
        <taxon>Dikarya</taxon>
        <taxon>Basidiomycota</taxon>
        <taxon>Agaricomycotina</taxon>
        <taxon>Agaricomycetes</taxon>
        <taxon>Agaricomycetidae</taxon>
        <taxon>Agaricales</taxon>
        <taxon>Marasmiineae</taxon>
        <taxon>Mycenaceae</taxon>
        <taxon>Mycena</taxon>
    </lineage>
</organism>
<protein>
    <recommendedName>
        <fullName evidence="3">F-box domain-containing protein</fullName>
    </recommendedName>
</protein>
<dbReference type="Proteomes" id="UP000815677">
    <property type="component" value="Unassembled WGS sequence"/>
</dbReference>
<accession>A0ABQ0KW32</accession>
<evidence type="ECO:0008006" key="3">
    <source>
        <dbReference type="Google" id="ProtNLM"/>
    </source>
</evidence>
<name>A0ABQ0KW32_MYCCL</name>
<evidence type="ECO:0000313" key="2">
    <source>
        <dbReference type="Proteomes" id="UP000815677"/>
    </source>
</evidence>
<gene>
    <name evidence="1" type="ORF">MCHLO_00738</name>
</gene>
<sequence>MLYSSSMPSVPNHDRPALELLPIELWECLAAFTDDLLQLAQVCVDLNAISIAYWARRQGTTPEQFLAGDAVLTPDGLRALSIYAPLAELPTTKLVVCFTNDTLLGQRHSMMTLARIVRRMPHLRDLKIYFVTPAPGHCAIDDPETAEALCGTLSAAAERNPGPVLVIMPPQHYFDSLRCKFTCWPRDIARWSLSGAIQQLNPPTGWSSGYRTIARPFTSKPYWHTGIPTTCHDGSLVDAPPLAKPRSLHLRLGDDLGGGSLLIFDFYTVRSVLEPFWTTEMLSAAARRVIPILYLNAALPSLRSLTFVGIDVNWIPLREFLQNHPRLEAICVRYPSEPGCQAPCGGLPIVSPALAHPGIVRLETALPYNILPDRQHAVALLRGLHLSPKLERIKFTFGGPRSRPSPVLDRLLNELDCLAERPANLPRISLELLLDLPETNCLLQGFQNIAPWPTFTPSLEIAASLHCIRSVSLKLPSVKLAHMLLPWLAALPSLEDVSLFIMEELSSSVRVWKLLQETRSALGVGTQVHYISFSGDISEEFIRRHKMWNDY</sequence>
<reference evidence="1" key="1">
    <citation type="submission" date="2014-09" db="EMBL/GenBank/DDBJ databases">
        <title>Genome sequence of the luminous mushroom Mycena chlorophos for searching fungal bioluminescence genes.</title>
        <authorList>
            <person name="Tanaka Y."/>
            <person name="Kasuga D."/>
            <person name="Oba Y."/>
            <person name="Hase S."/>
            <person name="Sato K."/>
            <person name="Oba Y."/>
            <person name="Sakakibara Y."/>
        </authorList>
    </citation>
    <scope>NUCLEOTIDE SEQUENCE</scope>
</reference>
<proteinExistence type="predicted"/>
<evidence type="ECO:0000313" key="1">
    <source>
        <dbReference type="EMBL" id="GAT43045.1"/>
    </source>
</evidence>
<dbReference type="EMBL" id="DF838498">
    <property type="protein sequence ID" value="GAT43045.1"/>
    <property type="molecule type" value="Genomic_DNA"/>
</dbReference>